<keyword evidence="2" id="KW-0479">Metal-binding</keyword>
<comment type="similarity">
    <text evidence="1 3">Belongs to the pirin family.</text>
</comment>
<reference evidence="7" key="1">
    <citation type="submission" date="2017-01" db="EMBL/GenBank/DDBJ databases">
        <authorList>
            <person name="Varghese N."/>
            <person name="Submissions S."/>
        </authorList>
    </citation>
    <scope>NUCLEOTIDE SEQUENCE [LARGE SCALE GENOMIC DNA]</scope>
    <source>
        <strain evidence="7">LP100</strain>
    </source>
</reference>
<dbReference type="InterPro" id="IPR003829">
    <property type="entry name" value="Pirin_N_dom"/>
</dbReference>
<comment type="cofactor">
    <cofactor evidence="2">
        <name>Fe cation</name>
        <dbReference type="ChEBI" id="CHEBI:24875"/>
    </cofactor>
    <text evidence="2">Binds 1 Fe cation per subunit.</text>
</comment>
<dbReference type="PIRSF" id="PIRSF006232">
    <property type="entry name" value="Pirin"/>
    <property type="match status" value="1"/>
</dbReference>
<dbReference type="OrthoDB" id="321327at2"/>
<evidence type="ECO:0000259" key="4">
    <source>
        <dbReference type="Pfam" id="PF02678"/>
    </source>
</evidence>
<dbReference type="Pfam" id="PF05726">
    <property type="entry name" value="Pirin_C"/>
    <property type="match status" value="1"/>
</dbReference>
<dbReference type="InterPro" id="IPR014710">
    <property type="entry name" value="RmlC-like_jellyroll"/>
</dbReference>
<dbReference type="PANTHER" id="PTHR13903:SF8">
    <property type="entry name" value="PIRIN"/>
    <property type="match status" value="1"/>
</dbReference>
<evidence type="ECO:0008006" key="8">
    <source>
        <dbReference type="Google" id="ProtNLM"/>
    </source>
</evidence>
<dbReference type="CDD" id="cd02247">
    <property type="entry name" value="cupin_pirin_C"/>
    <property type="match status" value="1"/>
</dbReference>
<dbReference type="InterPro" id="IPR012093">
    <property type="entry name" value="Pirin"/>
</dbReference>
<evidence type="ECO:0000256" key="1">
    <source>
        <dbReference type="ARBA" id="ARBA00008416"/>
    </source>
</evidence>
<dbReference type="InterPro" id="IPR008778">
    <property type="entry name" value="Pirin_C_dom"/>
</dbReference>
<keyword evidence="2" id="KW-0408">Iron</keyword>
<evidence type="ECO:0000313" key="6">
    <source>
        <dbReference type="EMBL" id="SIT74745.1"/>
    </source>
</evidence>
<dbReference type="InterPro" id="IPR011051">
    <property type="entry name" value="RmlC_Cupin_sf"/>
</dbReference>
<dbReference type="AlphaFoldDB" id="A0A1R3WAA1"/>
<dbReference type="CDD" id="cd02909">
    <property type="entry name" value="cupin_pirin_N"/>
    <property type="match status" value="1"/>
</dbReference>
<dbReference type="GO" id="GO:0046872">
    <property type="term" value="F:metal ion binding"/>
    <property type="evidence" value="ECO:0007669"/>
    <property type="project" value="UniProtKB-KW"/>
</dbReference>
<dbReference type="Proteomes" id="UP000187181">
    <property type="component" value="Unassembled WGS sequence"/>
</dbReference>
<feature type="binding site" evidence="2">
    <location>
        <position position="108"/>
    </location>
    <ligand>
        <name>Fe cation</name>
        <dbReference type="ChEBI" id="CHEBI:24875"/>
    </ligand>
</feature>
<evidence type="ECO:0000313" key="7">
    <source>
        <dbReference type="Proteomes" id="UP000187181"/>
    </source>
</evidence>
<keyword evidence="7" id="KW-1185">Reference proteome</keyword>
<proteinExistence type="inferred from homology"/>
<feature type="domain" description="Pirin N-terminal" evidence="4">
    <location>
        <begin position="24"/>
        <end position="128"/>
    </location>
</feature>
<gene>
    <name evidence="6" type="ORF">SAMN05444128_0139</name>
</gene>
<feature type="binding site" evidence="2">
    <location>
        <position position="106"/>
    </location>
    <ligand>
        <name>Fe cation</name>
        <dbReference type="ChEBI" id="CHEBI:24875"/>
    </ligand>
</feature>
<sequence length="289" mass="32039">MPQNRTVARLLFAEEIDMGGLPMRQPLPTHQVEQHDPFLLLHHHTTTVLPSDYPYKLGVDPHPHRGFSPVTFVYQGGVHHRDSRGNDSVVYAGGTQWMHAGRGIVHSERPPLDMQVQGGVQEMVQVWVNTPRALKMEQPAYFALHAEDTPTMTEDEGRVQIAVVAGECKGLRGPVDTPSPVMALRLTLQPSGQCTLPIPADHNAMLYLLDGQIMLDGYGLIDGLHLALLNKDGETCTITAHQTTRLLLLSGKPLDEPLAMHGPYVMNTQTEVMQAMRDYQMGKMGMLFD</sequence>
<feature type="domain" description="Pirin C-terminal" evidence="5">
    <location>
        <begin position="185"/>
        <end position="285"/>
    </location>
</feature>
<feature type="binding site" evidence="2">
    <location>
        <position position="62"/>
    </location>
    <ligand>
        <name>Fe cation</name>
        <dbReference type="ChEBI" id="CHEBI:24875"/>
    </ligand>
</feature>
<dbReference type="EMBL" id="FTPP01000001">
    <property type="protein sequence ID" value="SIT74745.1"/>
    <property type="molecule type" value="Genomic_DNA"/>
</dbReference>
<evidence type="ECO:0000259" key="5">
    <source>
        <dbReference type="Pfam" id="PF05726"/>
    </source>
</evidence>
<dbReference type="STRING" id="1317125.SAMN05444128_0139"/>
<name>A0A1R3WAA1_9BACT</name>
<evidence type="ECO:0000256" key="2">
    <source>
        <dbReference type="PIRSR" id="PIRSR006232-1"/>
    </source>
</evidence>
<dbReference type="RefSeq" id="WP_076665604.1">
    <property type="nucleotide sequence ID" value="NZ_FTPP01000001.1"/>
</dbReference>
<protein>
    <recommendedName>
        <fullName evidence="8">Nuclease PIN</fullName>
    </recommendedName>
</protein>
<dbReference type="PANTHER" id="PTHR13903">
    <property type="entry name" value="PIRIN-RELATED"/>
    <property type="match status" value="1"/>
</dbReference>
<accession>A0A1R3WAA1</accession>
<dbReference type="Pfam" id="PF02678">
    <property type="entry name" value="Pirin"/>
    <property type="match status" value="1"/>
</dbReference>
<dbReference type="SUPFAM" id="SSF51182">
    <property type="entry name" value="RmlC-like cupins"/>
    <property type="match status" value="1"/>
</dbReference>
<dbReference type="Gene3D" id="2.60.120.10">
    <property type="entry name" value="Jelly Rolls"/>
    <property type="match status" value="2"/>
</dbReference>
<evidence type="ECO:0000256" key="3">
    <source>
        <dbReference type="RuleBase" id="RU003457"/>
    </source>
</evidence>
<feature type="binding site" evidence="2">
    <location>
        <position position="64"/>
    </location>
    <ligand>
        <name>Fe cation</name>
        <dbReference type="ChEBI" id="CHEBI:24875"/>
    </ligand>
</feature>
<organism evidence="6 7">
    <name type="scientific">Pontibacter indicus</name>
    <dbReference type="NCBI Taxonomy" id="1317125"/>
    <lineage>
        <taxon>Bacteria</taxon>
        <taxon>Pseudomonadati</taxon>
        <taxon>Bacteroidota</taxon>
        <taxon>Cytophagia</taxon>
        <taxon>Cytophagales</taxon>
        <taxon>Hymenobacteraceae</taxon>
        <taxon>Pontibacter</taxon>
    </lineage>
</organism>